<protein>
    <submittedName>
        <fullName evidence="2">D-glutamate deacylase</fullName>
    </submittedName>
</protein>
<dbReference type="SUPFAM" id="SSF51556">
    <property type="entry name" value="Metallo-dependent hydrolases"/>
    <property type="match status" value="1"/>
</dbReference>
<dbReference type="InterPro" id="IPR032466">
    <property type="entry name" value="Metal_Hydrolase"/>
</dbReference>
<organism evidence="2 3">
    <name type="scientific">Actinomadura rubrisoli</name>
    <dbReference type="NCBI Taxonomy" id="2530368"/>
    <lineage>
        <taxon>Bacteria</taxon>
        <taxon>Bacillati</taxon>
        <taxon>Actinomycetota</taxon>
        <taxon>Actinomycetes</taxon>
        <taxon>Streptosporangiales</taxon>
        <taxon>Thermomonosporaceae</taxon>
        <taxon>Actinomadura</taxon>
    </lineage>
</organism>
<sequence length="494" mass="52203">MHDLVFQGGRVLDPETGLDEIGDVAVTGGVIAAVSAPPAEPLPARRVIDIGGLALAPGWIDLHSHSHTVAGHRLQTLDGVTTALDLEAGVSPTGEAYALAAAEGRPLNFGFSASWGQSRMAAVGGFARGGGLEATLRHLGDPRWQQVATPRQVEELCLLLRQDLAEGALGIGIVVGYAPLIDPSEYLAVARLAAEAGVPTYTHARDLVEHRPDIPIDGGEELVRAAAETGAHMHYCHINSTSQRQVDRVIGLVESARAEGAAVSTEAYPYGAGMTAIGSSFLAPERLAGQGLEPRSLLYAPTGERVAGATRLRELRATDPGGLVTVTFLDENVPADQALLDRALLSADTVIGSDAMPLTWTGRAPDGLAWPLPPHAVTHPRTAGTFSKVLRRYVRETRALTLLEAVRRCSLLPARVLEGSVPAMRRKGRIQPGCDADLVVFDPVTVSDQATYTDSTRPSTGYRHVLVGGEPTVRDGELILEAMPGRAVRRNGAK</sequence>
<evidence type="ECO:0000313" key="2">
    <source>
        <dbReference type="EMBL" id="TDD86092.1"/>
    </source>
</evidence>
<dbReference type="OrthoDB" id="9766983at2"/>
<accession>A0A4R5BPY1</accession>
<dbReference type="PANTHER" id="PTHR43668:SF2">
    <property type="entry name" value="ALLANTOINASE"/>
    <property type="match status" value="1"/>
</dbReference>
<dbReference type="Pfam" id="PF07969">
    <property type="entry name" value="Amidohydro_3"/>
    <property type="match status" value="1"/>
</dbReference>
<reference evidence="2 3" key="1">
    <citation type="submission" date="2019-03" db="EMBL/GenBank/DDBJ databases">
        <title>Draft genome sequences of novel Actinobacteria.</title>
        <authorList>
            <person name="Sahin N."/>
            <person name="Ay H."/>
            <person name="Saygin H."/>
        </authorList>
    </citation>
    <scope>NUCLEOTIDE SEQUENCE [LARGE SCALE GENOMIC DNA]</scope>
    <source>
        <strain evidence="2 3">H3C3</strain>
    </source>
</reference>
<feature type="domain" description="Amidohydrolase 3" evidence="1">
    <location>
        <begin position="46"/>
        <end position="472"/>
    </location>
</feature>
<keyword evidence="3" id="KW-1185">Reference proteome</keyword>
<name>A0A4R5BPY1_9ACTN</name>
<dbReference type="GO" id="GO:0004038">
    <property type="term" value="F:allantoinase activity"/>
    <property type="evidence" value="ECO:0007669"/>
    <property type="project" value="TreeGrafter"/>
</dbReference>
<dbReference type="EMBL" id="SMKU01000083">
    <property type="protein sequence ID" value="TDD86092.1"/>
    <property type="molecule type" value="Genomic_DNA"/>
</dbReference>
<dbReference type="AlphaFoldDB" id="A0A4R5BPY1"/>
<dbReference type="InterPro" id="IPR011059">
    <property type="entry name" value="Metal-dep_hydrolase_composite"/>
</dbReference>
<gene>
    <name evidence="2" type="ORF">E1298_17770</name>
</gene>
<dbReference type="InterPro" id="IPR013108">
    <property type="entry name" value="Amidohydro_3"/>
</dbReference>
<dbReference type="Gene3D" id="2.30.40.10">
    <property type="entry name" value="Urease, subunit C, domain 1"/>
    <property type="match status" value="1"/>
</dbReference>
<dbReference type="PANTHER" id="PTHR43668">
    <property type="entry name" value="ALLANTOINASE"/>
    <property type="match status" value="1"/>
</dbReference>
<dbReference type="NCBIfam" id="NF006560">
    <property type="entry name" value="PRK09061.1"/>
    <property type="match status" value="1"/>
</dbReference>
<evidence type="ECO:0000313" key="3">
    <source>
        <dbReference type="Proteomes" id="UP000294513"/>
    </source>
</evidence>
<dbReference type="RefSeq" id="WP_131894590.1">
    <property type="nucleotide sequence ID" value="NZ_SMKU01000083.1"/>
</dbReference>
<dbReference type="Gene3D" id="3.20.20.140">
    <property type="entry name" value="Metal-dependent hydrolases"/>
    <property type="match status" value="1"/>
</dbReference>
<proteinExistence type="predicted"/>
<dbReference type="GO" id="GO:0006145">
    <property type="term" value="P:purine nucleobase catabolic process"/>
    <property type="evidence" value="ECO:0007669"/>
    <property type="project" value="TreeGrafter"/>
</dbReference>
<comment type="caution">
    <text evidence="2">The sequence shown here is derived from an EMBL/GenBank/DDBJ whole genome shotgun (WGS) entry which is preliminary data.</text>
</comment>
<evidence type="ECO:0000259" key="1">
    <source>
        <dbReference type="Pfam" id="PF07969"/>
    </source>
</evidence>
<dbReference type="GO" id="GO:0005737">
    <property type="term" value="C:cytoplasm"/>
    <property type="evidence" value="ECO:0007669"/>
    <property type="project" value="TreeGrafter"/>
</dbReference>
<dbReference type="Proteomes" id="UP000294513">
    <property type="component" value="Unassembled WGS sequence"/>
</dbReference>
<dbReference type="SUPFAM" id="SSF51338">
    <property type="entry name" value="Composite domain of metallo-dependent hydrolases"/>
    <property type="match status" value="1"/>
</dbReference>
<dbReference type="InterPro" id="IPR050138">
    <property type="entry name" value="DHOase/Allantoinase_Hydrolase"/>
</dbReference>